<dbReference type="EMBL" id="QSTL01000008">
    <property type="protein sequence ID" value="RGM55557.1"/>
    <property type="molecule type" value="Genomic_DNA"/>
</dbReference>
<dbReference type="InterPro" id="IPR012337">
    <property type="entry name" value="RNaseH-like_sf"/>
</dbReference>
<evidence type="ECO:0000256" key="1">
    <source>
        <dbReference type="SAM" id="MobiDB-lite"/>
    </source>
</evidence>
<feature type="domain" description="Integrase catalytic" evidence="2">
    <location>
        <begin position="257"/>
        <end position="450"/>
    </location>
</feature>
<evidence type="ECO:0000259" key="2">
    <source>
        <dbReference type="PROSITE" id="PS50994"/>
    </source>
</evidence>
<dbReference type="PROSITE" id="PS50994">
    <property type="entry name" value="INTEGRASE"/>
    <property type="match status" value="1"/>
</dbReference>
<dbReference type="SUPFAM" id="SSF53098">
    <property type="entry name" value="Ribonuclease H-like"/>
    <property type="match status" value="1"/>
</dbReference>
<accession>A0A3E4XL32</accession>
<gene>
    <name evidence="3" type="ORF">DXC07_10525</name>
</gene>
<proteinExistence type="predicted"/>
<sequence>MDKEKHLYLSYDWLTQHGISIKTINHWVERKQSIVTKRDGRAFVYYESIPAPTRAKLLSKESIIRMQQKERDERYVQGMYERLLPAKENLYPTYRDIYLKYNLSPEKVLEYSQKHAVLEEVLTIKDECLEKKCRFPLRDVWQAFCKIYPNWYVYESFCLAIKTCINEGIERLLIKKYVPAAKKFDARYEKMILDCMSSQKRYNQPQIHKKICKACDIKGWEKPSLSWVKAAFRRLEVQCYSLRNGADDFHYNQKPYMGLIPAQNANSQWQIDGWRLPFYMKGWQTLSLFWVIDVYSSKVLGTFIDSSENTETILKGLENAVSNTKVLPFEIVSDNHSFNQTKEATHLKTALERIGVHWTVSMNPRRKSQVERSFRTFGDNFCKDEYGYIGQGVKSKVKSGRPTQDMIDKAVKNPLTREQIILIAGRCVEEYNSTKGKDGKSPDERYQEAVNDASRIKKSFNVTEMETAQLFIRRSEAKASRGQIVIERGGIKYAFELNSKQFNKLNNKTFGIRYVTFDEIYLFDLKTDEYVDTVQRKMYAHSALADQTEEDTKQMYKHKGRLAGIDNEARKERDRIHREAVAIDPDVAYVMNPLLTPKATFEEYKRKGTLADFAVRHGIRPEDVPDVPVYCEKNTTEPEDKKRKKKAESPFLTEEKIDLSRFDY</sequence>
<dbReference type="InterPro" id="IPR001584">
    <property type="entry name" value="Integrase_cat-core"/>
</dbReference>
<name>A0A3E4XL32_BACUN</name>
<dbReference type="Gene3D" id="3.30.420.10">
    <property type="entry name" value="Ribonuclease H-like superfamily/Ribonuclease H"/>
    <property type="match status" value="1"/>
</dbReference>
<organism evidence="3 4">
    <name type="scientific">Bacteroides uniformis</name>
    <dbReference type="NCBI Taxonomy" id="820"/>
    <lineage>
        <taxon>Bacteria</taxon>
        <taxon>Pseudomonadati</taxon>
        <taxon>Bacteroidota</taxon>
        <taxon>Bacteroidia</taxon>
        <taxon>Bacteroidales</taxon>
        <taxon>Bacteroidaceae</taxon>
        <taxon>Bacteroides</taxon>
    </lineage>
</organism>
<dbReference type="AlphaFoldDB" id="A0A3E4XL32"/>
<dbReference type="Proteomes" id="UP000261295">
    <property type="component" value="Unassembled WGS sequence"/>
</dbReference>
<evidence type="ECO:0000313" key="3">
    <source>
        <dbReference type="EMBL" id="RGM55557.1"/>
    </source>
</evidence>
<comment type="caution">
    <text evidence="3">The sequence shown here is derived from an EMBL/GenBank/DDBJ whole genome shotgun (WGS) entry which is preliminary data.</text>
</comment>
<dbReference type="Pfam" id="PF00665">
    <property type="entry name" value="rve"/>
    <property type="match status" value="1"/>
</dbReference>
<dbReference type="InterPro" id="IPR036397">
    <property type="entry name" value="RNaseH_sf"/>
</dbReference>
<dbReference type="RefSeq" id="WP_117749371.1">
    <property type="nucleotide sequence ID" value="NZ_QSTL01000008.1"/>
</dbReference>
<reference evidence="3 4" key="1">
    <citation type="submission" date="2018-08" db="EMBL/GenBank/DDBJ databases">
        <title>A genome reference for cultivated species of the human gut microbiota.</title>
        <authorList>
            <person name="Zou Y."/>
            <person name="Xue W."/>
            <person name="Luo G."/>
        </authorList>
    </citation>
    <scope>NUCLEOTIDE SEQUENCE [LARGE SCALE GENOMIC DNA]</scope>
    <source>
        <strain evidence="3 4">OM07-9</strain>
    </source>
</reference>
<dbReference type="GO" id="GO:0015074">
    <property type="term" value="P:DNA integration"/>
    <property type="evidence" value="ECO:0007669"/>
    <property type="project" value="InterPro"/>
</dbReference>
<dbReference type="GO" id="GO:0003676">
    <property type="term" value="F:nucleic acid binding"/>
    <property type="evidence" value="ECO:0007669"/>
    <property type="project" value="InterPro"/>
</dbReference>
<evidence type="ECO:0000313" key="4">
    <source>
        <dbReference type="Proteomes" id="UP000261295"/>
    </source>
</evidence>
<protein>
    <submittedName>
        <fullName evidence="3">Transposase</fullName>
    </submittedName>
</protein>
<feature type="region of interest" description="Disordered" evidence="1">
    <location>
        <begin position="624"/>
        <end position="650"/>
    </location>
</feature>